<dbReference type="EMBL" id="UZAI01018130">
    <property type="protein sequence ID" value="VDP33609.1"/>
    <property type="molecule type" value="Genomic_DNA"/>
</dbReference>
<evidence type="ECO:0000313" key="1">
    <source>
        <dbReference type="EMBL" id="VDP33609.1"/>
    </source>
</evidence>
<evidence type="ECO:0000313" key="2">
    <source>
        <dbReference type="Proteomes" id="UP000277204"/>
    </source>
</evidence>
<protein>
    <submittedName>
        <fullName evidence="1">Uncharacterized protein</fullName>
    </submittedName>
</protein>
<sequence length="47" mass="5423">MNKSGYDDFFRSVSAIFLFDKGIKLISFKSLLLPFIDLIIQSFGNIY</sequence>
<accession>A0A183MV76</accession>
<dbReference type="Proteomes" id="UP000277204">
    <property type="component" value="Unassembled WGS sequence"/>
</dbReference>
<proteinExistence type="predicted"/>
<reference evidence="1 2" key="1">
    <citation type="submission" date="2018-11" db="EMBL/GenBank/DDBJ databases">
        <authorList>
            <consortium name="Pathogen Informatics"/>
        </authorList>
    </citation>
    <scope>NUCLEOTIDE SEQUENCE [LARGE SCALE GENOMIC DNA]</scope>
    <source>
        <strain evidence="1 2">Zambia</strain>
    </source>
</reference>
<name>A0A183MV76_9TREM</name>
<dbReference type="AlphaFoldDB" id="A0A183MV76"/>
<organism evidence="1 2">
    <name type="scientific">Schistosoma margrebowiei</name>
    <dbReference type="NCBI Taxonomy" id="48269"/>
    <lineage>
        <taxon>Eukaryota</taxon>
        <taxon>Metazoa</taxon>
        <taxon>Spiralia</taxon>
        <taxon>Lophotrochozoa</taxon>
        <taxon>Platyhelminthes</taxon>
        <taxon>Trematoda</taxon>
        <taxon>Digenea</taxon>
        <taxon>Strigeidida</taxon>
        <taxon>Schistosomatoidea</taxon>
        <taxon>Schistosomatidae</taxon>
        <taxon>Schistosoma</taxon>
    </lineage>
</organism>
<gene>
    <name evidence="1" type="ORF">SMRZ_LOCUS19951</name>
</gene>
<keyword evidence="2" id="KW-1185">Reference proteome</keyword>